<evidence type="ECO:0000256" key="1">
    <source>
        <dbReference type="ARBA" id="ARBA00004141"/>
    </source>
</evidence>
<feature type="transmembrane region" description="Helical" evidence="8">
    <location>
        <begin position="443"/>
        <end position="472"/>
    </location>
</feature>
<evidence type="ECO:0000256" key="4">
    <source>
        <dbReference type="ARBA" id="ARBA00022692"/>
    </source>
</evidence>
<comment type="similarity">
    <text evidence="2">Belongs to the SLC12A transporter family.</text>
</comment>
<feature type="transmembrane region" description="Helical" evidence="8">
    <location>
        <begin position="402"/>
        <end position="423"/>
    </location>
</feature>
<gene>
    <name evidence="11" type="ORF">PDIGIT_LOCUS15175</name>
</gene>
<evidence type="ECO:0000259" key="10">
    <source>
        <dbReference type="Pfam" id="PF03522"/>
    </source>
</evidence>
<dbReference type="GO" id="GO:0055064">
    <property type="term" value="P:chloride ion homeostasis"/>
    <property type="evidence" value="ECO:0007669"/>
    <property type="project" value="TreeGrafter"/>
</dbReference>
<feature type="transmembrane region" description="Helical" evidence="8">
    <location>
        <begin position="181"/>
        <end position="204"/>
    </location>
</feature>
<evidence type="ECO:0000256" key="2">
    <source>
        <dbReference type="ARBA" id="ARBA00010593"/>
    </source>
</evidence>
<feature type="compositionally biased region" description="Polar residues" evidence="7">
    <location>
        <begin position="1080"/>
        <end position="1089"/>
    </location>
</feature>
<evidence type="ECO:0000259" key="9">
    <source>
        <dbReference type="Pfam" id="PF00324"/>
    </source>
</evidence>
<dbReference type="GO" id="GO:0055075">
    <property type="term" value="P:potassium ion homeostasis"/>
    <property type="evidence" value="ECO:0007669"/>
    <property type="project" value="TreeGrafter"/>
</dbReference>
<feature type="transmembrane region" description="Helical" evidence="8">
    <location>
        <begin position="216"/>
        <end position="239"/>
    </location>
</feature>
<dbReference type="GO" id="GO:0034486">
    <property type="term" value="P:vacuolar transmembrane transport"/>
    <property type="evidence" value="ECO:0007669"/>
    <property type="project" value="TreeGrafter"/>
</dbReference>
<proteinExistence type="inferred from homology"/>
<accession>A0A9W4XRW1</accession>
<dbReference type="GO" id="GO:0015379">
    <property type="term" value="F:potassium:chloride symporter activity"/>
    <property type="evidence" value="ECO:0007669"/>
    <property type="project" value="TreeGrafter"/>
</dbReference>
<evidence type="ECO:0000256" key="8">
    <source>
        <dbReference type="SAM" id="Phobius"/>
    </source>
</evidence>
<feature type="transmembrane region" description="Helical" evidence="8">
    <location>
        <begin position="305"/>
        <end position="326"/>
    </location>
</feature>
<feature type="compositionally biased region" description="Low complexity" evidence="7">
    <location>
        <begin position="1096"/>
        <end position="1105"/>
    </location>
</feature>
<feature type="compositionally biased region" description="Polar residues" evidence="7">
    <location>
        <begin position="1187"/>
        <end position="1197"/>
    </location>
</feature>
<evidence type="ECO:0000313" key="11">
    <source>
        <dbReference type="EMBL" id="CAI6341974.1"/>
    </source>
</evidence>
<dbReference type="InterPro" id="IPR004842">
    <property type="entry name" value="SLC12A_fam"/>
</dbReference>
<dbReference type="InterPro" id="IPR004841">
    <property type="entry name" value="AA-permease/SLC12A_dom"/>
</dbReference>
<feature type="region of interest" description="Disordered" evidence="7">
    <location>
        <begin position="1039"/>
        <end position="1145"/>
    </location>
</feature>
<feature type="transmembrane region" description="Helical" evidence="8">
    <location>
        <begin position="273"/>
        <end position="293"/>
    </location>
</feature>
<dbReference type="Pfam" id="PF00324">
    <property type="entry name" value="AA_permease"/>
    <property type="match status" value="1"/>
</dbReference>
<feature type="region of interest" description="Disordered" evidence="7">
    <location>
        <begin position="1"/>
        <end position="89"/>
    </location>
</feature>
<feature type="region of interest" description="Disordered" evidence="7">
    <location>
        <begin position="1187"/>
        <end position="1338"/>
    </location>
</feature>
<comment type="subcellular location">
    <subcellularLocation>
        <location evidence="1">Membrane</location>
        <topology evidence="1">Multi-pass membrane protein</topology>
    </subcellularLocation>
</comment>
<feature type="transmembrane region" description="Helical" evidence="8">
    <location>
        <begin position="549"/>
        <end position="569"/>
    </location>
</feature>
<evidence type="ECO:0000256" key="6">
    <source>
        <dbReference type="ARBA" id="ARBA00023136"/>
    </source>
</evidence>
<feature type="compositionally biased region" description="Polar residues" evidence="7">
    <location>
        <begin position="1217"/>
        <end position="1242"/>
    </location>
</feature>
<sequence length="1420" mass="154615">MTGRENASRVPPPTRMPPRTRSTFATKTASDVAEQLSRRGSIVHHPTDSPNEATPLLAASSEPAVDPGQAATTTSQNRPRELSQETDHGLNSMRHWFYSTLDVLPSRSSKNVSATPELKSNHPSDATTTLTKPRPGAFPRPVGGTSKLGTFAGVFVPTTLNVLSILMFLRFGFILGQTGLLGMMGMLIACYCINLLTTMSISAIATNGTVRGGGAYYLISRSLGPEFGGSVGLVFYFGLVFNTSMNAVGLIDCFIENFGADTGSWSQWMFQGFWWQFLWATAVLVICTIVCLAGSGIFARCSNGLLVLLLVATLSIPVSTLIVGPFSNPKEGIVYTGLSLQTLRENLVPHFTKKAAGAQYKHTGTFQDMFGILFPATGGIFAGASMSGDLKHPSKAIPKGTLYGLGLTFFLYTIVIFAMAATITRESLYNNTNVIQLTNISGVIILLGEFATAAFSVLMGVTGSAKLLQALARDNLLPGLSIFGQGTQKSDDPVYAIFITYILAQLTMLSDINQIASFVTMTYLMTFLVTNLACFLLKIGSAPNFRPSFHFFNWQTAAVGAVLSGATMYFVDGVYASACVALLIMIFLIIHYTTPPKPWGDVSQSLIYHQVRKYLLRLRQEHVKFWRPQILLLVNDPRRQYKLIQFCNSLKKGALFVLGHVIVSDDFGGAVPEARRQQQSWTKYIDFSKIKAFVNISIAPTVEWGARNILLGAGLGGMRPNIVVMGFYNLGELRQKKPDIEIPSPQPSRPASKAANYPISRQAIQAIATKRKLTGKLPGMLPTDAMKPENAVGIQNYVTIVEDLVLRLQINVALAKGFNDLEVPAPKPSAKQRFLGAFGLSDMDDEEPSKKYIDMWPIQMSAEIATAGDDPTKKNMLTTNFDTYTLILQLGCILHTVPSWRRTYQLRVMVFVEYESDVEEERARVTTLLRNLRIEAEVFVFWLASGDNRMYEVIVNGRDDSDCAQAASDANDALEDEEWWSDIQRLRRPQDLTASQDLAQTKDLLQAVNNWPTASFQHGKKELRPKRFRQLRKMLRRSKKASINDLHQAGATIGMRTQRLSRDLYNDSGSSSSDESESEYPNSAPSDVQSNHDEAITSSSDSAADAGDDELSSYDLDASSSEDEDDNIVRRGSTSATSTGRGNFPFLSSGLNLRKALFHRSSSPGSQSQSTTVDAVTPLLPHAGAATSDSVVTTAHQTSLPVPSPSSPRNVPSPTSHAGTSTGSVRSIAQQSIPKFVSNPTPRTAIVDEDTGGPSIMFVDTPSPDASRKPDPLLLSPTKQSTNKNRPAEIQHAPSYPLKTPSPAVASESSPVLSKSKTKAKADSPARPPATGFPQSRSVPFSFNDLPCRAQHLILNELMRSASDPDDTAVVFTTLPSPLEGTSKSERESVKYVSDLEVLCQGLPAVLLVHSNSMTVTMNL</sequence>
<feature type="compositionally biased region" description="Polar residues" evidence="7">
    <location>
        <begin position="121"/>
        <end position="131"/>
    </location>
</feature>
<dbReference type="FunFam" id="1.20.1740.10:FF:000013">
    <property type="entry name" value="Solute carrier family 12 member"/>
    <property type="match status" value="1"/>
</dbReference>
<dbReference type="EMBL" id="CAOQHR010000012">
    <property type="protein sequence ID" value="CAI6341974.1"/>
    <property type="molecule type" value="Genomic_DNA"/>
</dbReference>
<dbReference type="PANTHER" id="PTHR11827">
    <property type="entry name" value="SOLUTE CARRIER FAMILY 12, CATION COTRANSPORTERS"/>
    <property type="match status" value="1"/>
</dbReference>
<evidence type="ECO:0000256" key="3">
    <source>
        <dbReference type="ARBA" id="ARBA00022448"/>
    </source>
</evidence>
<evidence type="ECO:0000256" key="7">
    <source>
        <dbReference type="SAM" id="MobiDB-lite"/>
    </source>
</evidence>
<keyword evidence="4 8" id="KW-0812">Transmembrane</keyword>
<feature type="compositionally biased region" description="Polar residues" evidence="7">
    <location>
        <begin position="1132"/>
        <end position="1141"/>
    </location>
</feature>
<dbReference type="InterPro" id="IPR018491">
    <property type="entry name" value="SLC12_C"/>
</dbReference>
<evidence type="ECO:0000313" key="12">
    <source>
        <dbReference type="Proteomes" id="UP001152607"/>
    </source>
</evidence>
<keyword evidence="12" id="KW-1185">Reference proteome</keyword>
<dbReference type="OrthoDB" id="2020542at2759"/>
<evidence type="ECO:0008006" key="13">
    <source>
        <dbReference type="Google" id="ProtNLM"/>
    </source>
</evidence>
<feature type="transmembrane region" description="Helical" evidence="8">
    <location>
        <begin position="515"/>
        <end position="537"/>
    </location>
</feature>
<name>A0A9W4XRW1_9PLEO</name>
<feature type="compositionally biased region" description="Low complexity" evidence="7">
    <location>
        <begin position="1301"/>
        <end position="1314"/>
    </location>
</feature>
<keyword evidence="3" id="KW-0813">Transport</keyword>
<feature type="domain" description="SLC12A transporter C-terminal" evidence="10">
    <location>
        <begin position="642"/>
        <end position="728"/>
    </location>
</feature>
<evidence type="ECO:0000256" key="5">
    <source>
        <dbReference type="ARBA" id="ARBA00022989"/>
    </source>
</evidence>
<reference evidence="11" key="1">
    <citation type="submission" date="2023-01" db="EMBL/GenBank/DDBJ databases">
        <authorList>
            <person name="Van Ghelder C."/>
            <person name="Rancurel C."/>
        </authorList>
    </citation>
    <scope>NUCLEOTIDE SEQUENCE</scope>
    <source>
        <strain evidence="11">CNCM I-4278</strain>
    </source>
</reference>
<comment type="caution">
    <text evidence="11">The sequence shown here is derived from an EMBL/GenBank/DDBJ whole genome shotgun (WGS) entry which is preliminary data.</text>
</comment>
<feature type="region of interest" description="Disordered" evidence="7">
    <location>
        <begin position="108"/>
        <end position="141"/>
    </location>
</feature>
<dbReference type="GO" id="GO:0005774">
    <property type="term" value="C:vacuolar membrane"/>
    <property type="evidence" value="ECO:0007669"/>
    <property type="project" value="TreeGrafter"/>
</dbReference>
<dbReference type="GO" id="GO:0006884">
    <property type="term" value="P:cell volume homeostasis"/>
    <property type="evidence" value="ECO:0007669"/>
    <property type="project" value="TreeGrafter"/>
</dbReference>
<feature type="transmembrane region" description="Helical" evidence="8">
    <location>
        <begin position="369"/>
        <end position="390"/>
    </location>
</feature>
<dbReference type="PANTHER" id="PTHR11827:SF72">
    <property type="entry name" value="GH08340P"/>
    <property type="match status" value="1"/>
</dbReference>
<feature type="compositionally biased region" description="Low complexity" evidence="7">
    <location>
        <begin position="1207"/>
        <end position="1216"/>
    </location>
</feature>
<dbReference type="Pfam" id="PF03522">
    <property type="entry name" value="SLC12"/>
    <property type="match status" value="1"/>
</dbReference>
<feature type="compositionally biased region" description="Basic and acidic residues" evidence="7">
    <location>
        <begin position="78"/>
        <end position="88"/>
    </location>
</feature>
<protein>
    <recommendedName>
        <fullName evidence="13">Cation chloride cotransporter</fullName>
    </recommendedName>
</protein>
<keyword evidence="6 8" id="KW-0472">Membrane</keyword>
<organism evidence="11 12">
    <name type="scientific">Periconia digitata</name>
    <dbReference type="NCBI Taxonomy" id="1303443"/>
    <lineage>
        <taxon>Eukaryota</taxon>
        <taxon>Fungi</taxon>
        <taxon>Dikarya</taxon>
        <taxon>Ascomycota</taxon>
        <taxon>Pezizomycotina</taxon>
        <taxon>Dothideomycetes</taxon>
        <taxon>Pleosporomycetidae</taxon>
        <taxon>Pleosporales</taxon>
        <taxon>Massarineae</taxon>
        <taxon>Periconiaceae</taxon>
        <taxon>Periconia</taxon>
    </lineage>
</organism>
<feature type="transmembrane region" description="Helical" evidence="8">
    <location>
        <begin position="148"/>
        <end position="169"/>
    </location>
</feature>
<feature type="domain" description="Amino acid permease/ SLC12A" evidence="9">
    <location>
        <begin position="154"/>
        <end position="631"/>
    </location>
</feature>
<dbReference type="Gene3D" id="1.20.1740.10">
    <property type="entry name" value="Amino acid/polyamine transporter I"/>
    <property type="match status" value="1"/>
</dbReference>
<feature type="transmembrane region" description="Helical" evidence="8">
    <location>
        <begin position="575"/>
        <end position="594"/>
    </location>
</feature>
<dbReference type="Proteomes" id="UP001152607">
    <property type="component" value="Unassembled WGS sequence"/>
</dbReference>
<keyword evidence="5 8" id="KW-1133">Transmembrane helix</keyword>